<organism evidence="2 3">
    <name type="scientific">Acidovorax soli</name>
    <dbReference type="NCBI Taxonomy" id="592050"/>
    <lineage>
        <taxon>Bacteria</taxon>
        <taxon>Pseudomonadati</taxon>
        <taxon>Pseudomonadota</taxon>
        <taxon>Betaproteobacteria</taxon>
        <taxon>Burkholderiales</taxon>
        <taxon>Comamonadaceae</taxon>
        <taxon>Acidovorax</taxon>
    </lineage>
</organism>
<protein>
    <submittedName>
        <fullName evidence="2">Uncharacterized protein</fullName>
    </submittedName>
</protein>
<dbReference type="EMBL" id="JACHLK010000002">
    <property type="protein sequence ID" value="MBB6558941.1"/>
    <property type="molecule type" value="Genomic_DNA"/>
</dbReference>
<keyword evidence="1" id="KW-0732">Signal</keyword>
<evidence type="ECO:0000313" key="3">
    <source>
        <dbReference type="Proteomes" id="UP000575083"/>
    </source>
</evidence>
<comment type="caution">
    <text evidence="2">The sequence shown here is derived from an EMBL/GenBank/DDBJ whole genome shotgun (WGS) entry which is preliminary data.</text>
</comment>
<dbReference type="RefSeq" id="WP_184856346.1">
    <property type="nucleotide sequence ID" value="NZ_JACHLK010000002.1"/>
</dbReference>
<dbReference type="AlphaFoldDB" id="A0A7X0PBS4"/>
<evidence type="ECO:0000313" key="2">
    <source>
        <dbReference type="EMBL" id="MBB6558941.1"/>
    </source>
</evidence>
<keyword evidence="3" id="KW-1185">Reference proteome</keyword>
<reference evidence="2 3" key="1">
    <citation type="submission" date="2020-08" db="EMBL/GenBank/DDBJ databases">
        <title>Functional genomics of gut bacteria from endangered species of beetles.</title>
        <authorList>
            <person name="Carlos-Shanley C."/>
        </authorList>
    </citation>
    <scope>NUCLEOTIDE SEQUENCE [LARGE SCALE GENOMIC DNA]</scope>
    <source>
        <strain evidence="2 3">S00198</strain>
    </source>
</reference>
<sequence length="92" mass="9567">MRRLLAICVLLLGCVFLTQVVAASVSAYDHCCIADCGDGGASCTMPGCQPCGMPLMAASRARLSDVPQKSGPPVDAGQPWASWSTSVWIPPD</sequence>
<accession>A0A7X0PBS4</accession>
<proteinExistence type="predicted"/>
<feature type="chain" id="PRO_5030913846" evidence="1">
    <location>
        <begin position="23"/>
        <end position="92"/>
    </location>
</feature>
<dbReference type="Proteomes" id="UP000575083">
    <property type="component" value="Unassembled WGS sequence"/>
</dbReference>
<gene>
    <name evidence="2" type="ORF">HNP48_001605</name>
</gene>
<name>A0A7X0PBS4_9BURK</name>
<evidence type="ECO:0000256" key="1">
    <source>
        <dbReference type="SAM" id="SignalP"/>
    </source>
</evidence>
<feature type="signal peptide" evidence="1">
    <location>
        <begin position="1"/>
        <end position="22"/>
    </location>
</feature>